<evidence type="ECO:0000313" key="5">
    <source>
        <dbReference type="Proteomes" id="UP000769528"/>
    </source>
</evidence>
<organism evidence="4 5">
    <name type="scientific">Wickerhamomyces mucosus</name>
    <dbReference type="NCBI Taxonomy" id="1378264"/>
    <lineage>
        <taxon>Eukaryota</taxon>
        <taxon>Fungi</taxon>
        <taxon>Dikarya</taxon>
        <taxon>Ascomycota</taxon>
        <taxon>Saccharomycotina</taxon>
        <taxon>Saccharomycetes</taxon>
        <taxon>Phaffomycetales</taxon>
        <taxon>Wickerhamomycetaceae</taxon>
        <taxon>Wickerhamomyces</taxon>
    </lineage>
</organism>
<feature type="region of interest" description="Disordered" evidence="2">
    <location>
        <begin position="278"/>
        <end position="308"/>
    </location>
</feature>
<feature type="compositionally biased region" description="Acidic residues" evidence="2">
    <location>
        <begin position="31"/>
        <end position="62"/>
    </location>
</feature>
<feature type="compositionally biased region" description="Basic residues" evidence="2">
    <location>
        <begin position="73"/>
        <end position="87"/>
    </location>
</feature>
<sequence length="343" mass="39780">MSDESDLSSIEDLEIDEYDDVSKLESGQPSDIEEEEEDDNDDDEGYGAGEDEEEDDEEEEENEKLKIVPSKTKVNKSKPIVKAKLGKLPKSSHASKTKPAKPSKLSKEIKAPSSRPKRAAAPTINYNDDIEEYEDDVYLEEPLDNTPLEEEVEVEEEEEEEDIIATPALKDIDDEEIDDEYSDYKQRDLTRMTERQRAMLDDNEDNEIDSDSSVISNNLSIQKSKNNQFLSLSNNIRKRRVLTEEENQIRRAEIARKRKNLSEKKLEEEKQDTINKLLKRRAKTTRTKKDDTADIDDESLTKEKPRRPQLEHPALLRWVSQRNSLRLRIPESLLIENKRPLEH</sequence>
<feature type="domain" description="INO80 complex subunit B-like conserved region" evidence="3">
    <location>
        <begin position="246"/>
        <end position="333"/>
    </location>
</feature>
<comment type="caution">
    <text evidence="4">The sequence shown here is derived from an EMBL/GenBank/DDBJ whole genome shotgun (WGS) entry which is preliminary data.</text>
</comment>
<dbReference type="PANTHER" id="PTHR21561:SF12">
    <property type="entry name" value="INO80 COMPLEX SUBUNIT B"/>
    <property type="match status" value="1"/>
</dbReference>
<evidence type="ECO:0000256" key="1">
    <source>
        <dbReference type="SAM" id="Coils"/>
    </source>
</evidence>
<evidence type="ECO:0000256" key="2">
    <source>
        <dbReference type="SAM" id="MobiDB-lite"/>
    </source>
</evidence>
<accession>A0A9P8PK43</accession>
<feature type="coiled-coil region" evidence="1">
    <location>
        <begin position="242"/>
        <end position="272"/>
    </location>
</feature>
<proteinExistence type="predicted"/>
<feature type="compositionally biased region" description="Acidic residues" evidence="2">
    <location>
        <begin position="1"/>
        <end position="19"/>
    </location>
</feature>
<keyword evidence="5" id="KW-1185">Reference proteome</keyword>
<dbReference type="PANTHER" id="PTHR21561">
    <property type="entry name" value="INO80 COMPLEX SUBUNIT B"/>
    <property type="match status" value="1"/>
</dbReference>
<reference evidence="4" key="1">
    <citation type="journal article" date="2021" name="Open Biol.">
        <title>Shared evolutionary footprints suggest mitochondrial oxidative damage underlies multiple complex I losses in fungi.</title>
        <authorList>
            <person name="Schikora-Tamarit M.A."/>
            <person name="Marcet-Houben M."/>
            <person name="Nosek J."/>
            <person name="Gabaldon T."/>
        </authorList>
    </citation>
    <scope>NUCLEOTIDE SEQUENCE</scope>
    <source>
        <strain evidence="4">CBS6341</strain>
    </source>
</reference>
<protein>
    <recommendedName>
        <fullName evidence="3">INO80 complex subunit B-like conserved region domain-containing protein</fullName>
    </recommendedName>
</protein>
<feature type="compositionally biased region" description="Low complexity" evidence="2">
    <location>
        <begin position="111"/>
        <end position="127"/>
    </location>
</feature>
<dbReference type="GO" id="GO:0006338">
    <property type="term" value="P:chromatin remodeling"/>
    <property type="evidence" value="ECO:0007669"/>
    <property type="project" value="InterPro"/>
</dbReference>
<feature type="region of interest" description="Disordered" evidence="2">
    <location>
        <begin position="1"/>
        <end position="176"/>
    </location>
</feature>
<evidence type="ECO:0000259" key="3">
    <source>
        <dbReference type="SMART" id="SM01406"/>
    </source>
</evidence>
<dbReference type="Pfam" id="PF04795">
    <property type="entry name" value="PAPA-1"/>
    <property type="match status" value="1"/>
</dbReference>
<dbReference type="InterPro" id="IPR006880">
    <property type="entry name" value="INO80B_C"/>
</dbReference>
<dbReference type="Proteomes" id="UP000769528">
    <property type="component" value="Unassembled WGS sequence"/>
</dbReference>
<dbReference type="EMBL" id="JAEUBF010001113">
    <property type="protein sequence ID" value="KAH3672777.1"/>
    <property type="molecule type" value="Genomic_DNA"/>
</dbReference>
<dbReference type="InterPro" id="IPR029523">
    <property type="entry name" value="INO80B/Ies2"/>
</dbReference>
<evidence type="ECO:0000313" key="4">
    <source>
        <dbReference type="EMBL" id="KAH3672777.1"/>
    </source>
</evidence>
<dbReference type="AlphaFoldDB" id="A0A9P8PK43"/>
<feature type="compositionally biased region" description="Acidic residues" evidence="2">
    <location>
        <begin position="128"/>
        <end position="163"/>
    </location>
</feature>
<name>A0A9P8PK43_9ASCO</name>
<dbReference type="SMART" id="SM01406">
    <property type="entry name" value="PAPA-1"/>
    <property type="match status" value="1"/>
</dbReference>
<dbReference type="GO" id="GO:0031011">
    <property type="term" value="C:Ino80 complex"/>
    <property type="evidence" value="ECO:0007669"/>
    <property type="project" value="InterPro"/>
</dbReference>
<keyword evidence="1" id="KW-0175">Coiled coil</keyword>
<feature type="compositionally biased region" description="Basic and acidic residues" evidence="2">
    <location>
        <begin position="299"/>
        <end position="308"/>
    </location>
</feature>
<dbReference type="OrthoDB" id="2021186at2759"/>
<reference evidence="4" key="2">
    <citation type="submission" date="2021-01" db="EMBL/GenBank/DDBJ databases">
        <authorList>
            <person name="Schikora-Tamarit M.A."/>
        </authorList>
    </citation>
    <scope>NUCLEOTIDE SEQUENCE</scope>
    <source>
        <strain evidence="4">CBS6341</strain>
    </source>
</reference>
<gene>
    <name evidence="4" type="ORF">WICMUC_004183</name>
</gene>